<evidence type="ECO:0000313" key="2">
    <source>
        <dbReference type="EMBL" id="GFD53290.1"/>
    </source>
</evidence>
<sequence>RVDRGFKTPIASFHTRSPPPLMGQRRAQVLSLLAREKGQLDFLSPQDNYREIQWEEQ</sequence>
<organism evidence="2">
    <name type="scientific">Tanacetum cinerariifolium</name>
    <name type="common">Dalmatian daisy</name>
    <name type="synonym">Chrysanthemum cinerariifolium</name>
    <dbReference type="NCBI Taxonomy" id="118510"/>
    <lineage>
        <taxon>Eukaryota</taxon>
        <taxon>Viridiplantae</taxon>
        <taxon>Streptophyta</taxon>
        <taxon>Embryophyta</taxon>
        <taxon>Tracheophyta</taxon>
        <taxon>Spermatophyta</taxon>
        <taxon>Magnoliopsida</taxon>
        <taxon>eudicotyledons</taxon>
        <taxon>Gunneridae</taxon>
        <taxon>Pentapetalae</taxon>
        <taxon>asterids</taxon>
        <taxon>campanulids</taxon>
        <taxon>Asterales</taxon>
        <taxon>Asteraceae</taxon>
        <taxon>Asteroideae</taxon>
        <taxon>Anthemideae</taxon>
        <taxon>Anthemidinae</taxon>
        <taxon>Tanacetum</taxon>
    </lineage>
</organism>
<gene>
    <name evidence="2" type="ORF">Tci_925259</name>
</gene>
<accession>A0A699X4A2</accession>
<evidence type="ECO:0000256" key="1">
    <source>
        <dbReference type="SAM" id="MobiDB-lite"/>
    </source>
</evidence>
<name>A0A699X4A2_TANCI</name>
<proteinExistence type="predicted"/>
<comment type="caution">
    <text evidence="2">The sequence shown here is derived from an EMBL/GenBank/DDBJ whole genome shotgun (WGS) entry which is preliminary data.</text>
</comment>
<dbReference type="AlphaFoldDB" id="A0A699X4A2"/>
<reference evidence="2" key="1">
    <citation type="journal article" date="2019" name="Sci. Rep.">
        <title>Draft genome of Tanacetum cinerariifolium, the natural source of mosquito coil.</title>
        <authorList>
            <person name="Yamashiro T."/>
            <person name="Shiraishi A."/>
            <person name="Satake H."/>
            <person name="Nakayama K."/>
        </authorList>
    </citation>
    <scope>NUCLEOTIDE SEQUENCE</scope>
</reference>
<protein>
    <submittedName>
        <fullName evidence="2">Uncharacterized protein</fullName>
    </submittedName>
</protein>
<dbReference type="EMBL" id="BKCJ011792540">
    <property type="protein sequence ID" value="GFD53290.1"/>
    <property type="molecule type" value="Genomic_DNA"/>
</dbReference>
<feature type="region of interest" description="Disordered" evidence="1">
    <location>
        <begin position="1"/>
        <end position="21"/>
    </location>
</feature>
<feature type="non-terminal residue" evidence="2">
    <location>
        <position position="1"/>
    </location>
</feature>